<evidence type="ECO:0000256" key="5">
    <source>
        <dbReference type="ARBA" id="ARBA00022898"/>
    </source>
</evidence>
<evidence type="ECO:0000256" key="3">
    <source>
        <dbReference type="ARBA" id="ARBA00022576"/>
    </source>
</evidence>
<dbReference type="EC" id="2.6.1.-" evidence="6"/>
<keyword evidence="3 6" id="KW-0032">Aminotransferase</keyword>
<dbReference type="PANTHER" id="PTHR46383:SF2">
    <property type="entry name" value="AMINOTRANSFERASE"/>
    <property type="match status" value="1"/>
</dbReference>
<dbReference type="Gene3D" id="3.40.640.10">
    <property type="entry name" value="Type I PLP-dependent aspartate aminotransferase-like (Major domain)"/>
    <property type="match status" value="1"/>
</dbReference>
<protein>
    <recommendedName>
        <fullName evidence="6">Aminotransferase</fullName>
        <ecNumber evidence="6">2.6.1.-</ecNumber>
    </recommendedName>
</protein>
<dbReference type="PROSITE" id="PS00105">
    <property type="entry name" value="AA_TRANSFER_CLASS_1"/>
    <property type="match status" value="1"/>
</dbReference>
<evidence type="ECO:0000256" key="1">
    <source>
        <dbReference type="ARBA" id="ARBA00001933"/>
    </source>
</evidence>
<feature type="domain" description="Aminotransferase class I/classII large" evidence="7">
    <location>
        <begin position="36"/>
        <end position="383"/>
    </location>
</feature>
<keyword evidence="5" id="KW-0663">Pyridoxal phosphate</keyword>
<dbReference type="InterPro" id="IPR004839">
    <property type="entry name" value="Aminotransferase_I/II_large"/>
</dbReference>
<dbReference type="Proteomes" id="UP000886251">
    <property type="component" value="Unassembled WGS sequence"/>
</dbReference>
<evidence type="ECO:0000259" key="7">
    <source>
        <dbReference type="Pfam" id="PF00155"/>
    </source>
</evidence>
<dbReference type="GO" id="GO:0008483">
    <property type="term" value="F:transaminase activity"/>
    <property type="evidence" value="ECO:0007669"/>
    <property type="project" value="UniProtKB-KW"/>
</dbReference>
<comment type="caution">
    <text evidence="8">The sequence shown here is derived from an EMBL/GenBank/DDBJ whole genome shotgun (WGS) entry which is preliminary data.</text>
</comment>
<dbReference type="InterPro" id="IPR015424">
    <property type="entry name" value="PyrdxlP-dep_Trfase"/>
</dbReference>
<dbReference type="GO" id="GO:0030170">
    <property type="term" value="F:pyridoxal phosphate binding"/>
    <property type="evidence" value="ECO:0007669"/>
    <property type="project" value="InterPro"/>
</dbReference>
<dbReference type="CDD" id="cd00609">
    <property type="entry name" value="AAT_like"/>
    <property type="match status" value="1"/>
</dbReference>
<sequence>MHDLPPLARRMEGIRPFYVMELLARAQELEAAGRSIVHMEVGEPDFPTPEPVVQAGHRALEEGRTHYLPALGLPALRERIAGFYRERYGVALDPARVVVTPGSSGALQLAMSVLIDPGAKVLMADPGYPCNRHFVHLVGGEAVNVPVGPETGYQLTAALVEQAWRDDTRAVMVATPSNPTGTLLSRGQLAAIQAVVRSRGGILIVDEIYQGLVYGDGQGTALALGDDLVVINSFSKYFGMTGWRLGWMVVPEPWVEAIGRLAQNIFLSAPTVAQYAALAAFEPYNLAVLEQRRQAFQARRDFLLPALTGLGFRIGGVPAGAFYLYADCSAFTDDSFGFCRELLEQEGVATTPGRDFGFNRPERHVRFAYTTDIPMLEEGVARLERFLGHGHR</sequence>
<accession>A0A831W5X8</accession>
<dbReference type="InterPro" id="IPR050596">
    <property type="entry name" value="AspAT/PAT-like"/>
</dbReference>
<comment type="similarity">
    <text evidence="2 6">Belongs to the class-I pyridoxal-phosphate-dependent aminotransferase family.</text>
</comment>
<dbReference type="PANTHER" id="PTHR46383">
    <property type="entry name" value="ASPARTATE AMINOTRANSFERASE"/>
    <property type="match status" value="1"/>
</dbReference>
<dbReference type="SUPFAM" id="SSF53383">
    <property type="entry name" value="PLP-dependent transferases"/>
    <property type="match status" value="1"/>
</dbReference>
<evidence type="ECO:0000313" key="8">
    <source>
        <dbReference type="EMBL" id="HEB96753.1"/>
    </source>
</evidence>
<dbReference type="InterPro" id="IPR004838">
    <property type="entry name" value="NHTrfase_class1_PyrdxlP-BS"/>
</dbReference>
<organism evidence="8">
    <name type="scientific">Sedimenticola thiotaurini</name>
    <dbReference type="NCBI Taxonomy" id="1543721"/>
    <lineage>
        <taxon>Bacteria</taxon>
        <taxon>Pseudomonadati</taxon>
        <taxon>Pseudomonadota</taxon>
        <taxon>Gammaproteobacteria</taxon>
        <taxon>Chromatiales</taxon>
        <taxon>Sedimenticolaceae</taxon>
        <taxon>Sedimenticola</taxon>
    </lineage>
</organism>
<evidence type="ECO:0000256" key="2">
    <source>
        <dbReference type="ARBA" id="ARBA00007441"/>
    </source>
</evidence>
<comment type="cofactor">
    <cofactor evidence="1 6">
        <name>pyridoxal 5'-phosphate</name>
        <dbReference type="ChEBI" id="CHEBI:597326"/>
    </cofactor>
</comment>
<reference evidence="8" key="1">
    <citation type="journal article" date="2020" name="mSystems">
        <title>Genome- and Community-Level Interaction Insights into Carbon Utilization and Element Cycling Functions of Hydrothermarchaeota in Hydrothermal Sediment.</title>
        <authorList>
            <person name="Zhou Z."/>
            <person name="Liu Y."/>
            <person name="Xu W."/>
            <person name="Pan J."/>
            <person name="Luo Z.H."/>
            <person name="Li M."/>
        </authorList>
    </citation>
    <scope>NUCLEOTIDE SEQUENCE [LARGE SCALE GENOMIC DNA]</scope>
    <source>
        <strain evidence="8">HyVt-443</strain>
    </source>
</reference>
<dbReference type="NCBIfam" id="NF005601">
    <property type="entry name" value="PRK07337.1"/>
    <property type="match status" value="1"/>
</dbReference>
<keyword evidence="4 6" id="KW-0808">Transferase</keyword>
<evidence type="ECO:0000256" key="4">
    <source>
        <dbReference type="ARBA" id="ARBA00022679"/>
    </source>
</evidence>
<dbReference type="EMBL" id="DRKP01000113">
    <property type="protein sequence ID" value="HEB96753.1"/>
    <property type="molecule type" value="Genomic_DNA"/>
</dbReference>
<dbReference type="InterPro" id="IPR015421">
    <property type="entry name" value="PyrdxlP-dep_Trfase_major"/>
</dbReference>
<gene>
    <name evidence="8" type="ORF">ENI96_10035</name>
</gene>
<dbReference type="GO" id="GO:0006520">
    <property type="term" value="P:amino acid metabolic process"/>
    <property type="evidence" value="ECO:0007669"/>
    <property type="project" value="InterPro"/>
</dbReference>
<evidence type="ECO:0000256" key="6">
    <source>
        <dbReference type="RuleBase" id="RU000481"/>
    </source>
</evidence>
<proteinExistence type="inferred from homology"/>
<dbReference type="Pfam" id="PF00155">
    <property type="entry name" value="Aminotran_1_2"/>
    <property type="match status" value="1"/>
</dbReference>
<name>A0A831W5X8_9GAMM</name>
<dbReference type="NCBIfam" id="NF006514">
    <property type="entry name" value="PRK08960.1"/>
    <property type="match status" value="1"/>
</dbReference>
<dbReference type="AlphaFoldDB" id="A0A831W5X8"/>